<dbReference type="Gene3D" id="3.10.560.10">
    <property type="entry name" value="Outer membrane lipoprotein wza domain like"/>
    <property type="match status" value="1"/>
</dbReference>
<organism evidence="5 6">
    <name type="scientific">Bauldia litoralis</name>
    <dbReference type="NCBI Taxonomy" id="665467"/>
    <lineage>
        <taxon>Bacteria</taxon>
        <taxon>Pseudomonadati</taxon>
        <taxon>Pseudomonadota</taxon>
        <taxon>Alphaproteobacteria</taxon>
        <taxon>Hyphomicrobiales</taxon>
        <taxon>Kaistiaceae</taxon>
        <taxon>Bauldia</taxon>
    </lineage>
</organism>
<dbReference type="InterPro" id="IPR003715">
    <property type="entry name" value="Poly_export_N"/>
</dbReference>
<dbReference type="STRING" id="665467.SAMN02982931_03803"/>
<protein>
    <submittedName>
        <fullName evidence="5">Polysaccharide export outer membrane protein</fullName>
    </submittedName>
</protein>
<evidence type="ECO:0000259" key="4">
    <source>
        <dbReference type="Pfam" id="PF10531"/>
    </source>
</evidence>
<feature type="signal peptide" evidence="2">
    <location>
        <begin position="1"/>
        <end position="22"/>
    </location>
</feature>
<evidence type="ECO:0000313" key="6">
    <source>
        <dbReference type="Proteomes" id="UP000199071"/>
    </source>
</evidence>
<keyword evidence="6" id="KW-1185">Reference proteome</keyword>
<dbReference type="AlphaFoldDB" id="A0A1G6DUR1"/>
<name>A0A1G6DUR1_9HYPH</name>
<dbReference type="OrthoDB" id="197007at2"/>
<feature type="chain" id="PRO_5011769453" evidence="2">
    <location>
        <begin position="23"/>
        <end position="186"/>
    </location>
</feature>
<reference evidence="5 6" key="1">
    <citation type="submission" date="2016-10" db="EMBL/GenBank/DDBJ databases">
        <authorList>
            <person name="de Groot N.N."/>
        </authorList>
    </citation>
    <scope>NUCLEOTIDE SEQUENCE [LARGE SCALE GENOMIC DNA]</scope>
    <source>
        <strain evidence="5 6">ATCC 35022</strain>
    </source>
</reference>
<evidence type="ECO:0000256" key="1">
    <source>
        <dbReference type="ARBA" id="ARBA00022729"/>
    </source>
</evidence>
<gene>
    <name evidence="5" type="ORF">SAMN02982931_03803</name>
</gene>
<evidence type="ECO:0000259" key="3">
    <source>
        <dbReference type="Pfam" id="PF02563"/>
    </source>
</evidence>
<dbReference type="EMBL" id="FMXQ01000008">
    <property type="protein sequence ID" value="SDB48861.1"/>
    <property type="molecule type" value="Genomic_DNA"/>
</dbReference>
<keyword evidence="1 2" id="KW-0732">Signal</keyword>
<feature type="domain" description="Polysaccharide export protein N-terminal" evidence="3">
    <location>
        <begin position="35"/>
        <end position="107"/>
    </location>
</feature>
<feature type="domain" description="Soluble ligand binding" evidence="4">
    <location>
        <begin position="117"/>
        <end position="165"/>
    </location>
</feature>
<dbReference type="Gene3D" id="3.30.1950.10">
    <property type="entry name" value="wza like domain"/>
    <property type="match status" value="1"/>
</dbReference>
<dbReference type="InterPro" id="IPR049712">
    <property type="entry name" value="Poly_export"/>
</dbReference>
<dbReference type="InterPro" id="IPR019554">
    <property type="entry name" value="Soluble_ligand-bd"/>
</dbReference>
<dbReference type="PANTHER" id="PTHR33619:SF3">
    <property type="entry name" value="POLYSACCHARIDE EXPORT PROTEIN GFCE-RELATED"/>
    <property type="match status" value="1"/>
</dbReference>
<evidence type="ECO:0000313" key="5">
    <source>
        <dbReference type="EMBL" id="SDB48861.1"/>
    </source>
</evidence>
<dbReference type="Pfam" id="PF10531">
    <property type="entry name" value="SLBB"/>
    <property type="match status" value="1"/>
</dbReference>
<evidence type="ECO:0000256" key="2">
    <source>
        <dbReference type="SAM" id="SignalP"/>
    </source>
</evidence>
<dbReference type="PROSITE" id="PS51257">
    <property type="entry name" value="PROKAR_LIPOPROTEIN"/>
    <property type="match status" value="1"/>
</dbReference>
<dbReference type="GO" id="GO:0015159">
    <property type="term" value="F:polysaccharide transmembrane transporter activity"/>
    <property type="evidence" value="ECO:0007669"/>
    <property type="project" value="InterPro"/>
</dbReference>
<sequence length="186" mass="20073">MRFAIITKVVAALALLAGCATYDPAMLVNHGDLVAPYRLDSGDQLRMVVFGQDNLSNTYIVDQAGAISVPLIGNVSVRNRSTAEVANLVKAKLQKGFVRDPNVSIEVVRYRPFFAMGEVAAAGQYSFAPGMTVQSAIATAGGFTPRADKRFVKVSRRTGGEVETISLDMTDPIKPGDTLYVQERIF</sequence>
<dbReference type="Proteomes" id="UP000199071">
    <property type="component" value="Unassembled WGS sequence"/>
</dbReference>
<dbReference type="PANTHER" id="PTHR33619">
    <property type="entry name" value="POLYSACCHARIDE EXPORT PROTEIN GFCE-RELATED"/>
    <property type="match status" value="1"/>
</dbReference>
<proteinExistence type="predicted"/>
<dbReference type="Pfam" id="PF02563">
    <property type="entry name" value="Poly_export"/>
    <property type="match status" value="1"/>
</dbReference>
<dbReference type="RefSeq" id="WP_090878832.1">
    <property type="nucleotide sequence ID" value="NZ_FMXQ01000008.1"/>
</dbReference>
<accession>A0A1G6DUR1</accession>